<feature type="region of interest" description="Disordered" evidence="1">
    <location>
        <begin position="169"/>
        <end position="249"/>
    </location>
</feature>
<keyword evidence="4" id="KW-1185">Reference proteome</keyword>
<feature type="region of interest" description="Disordered" evidence="1">
    <location>
        <begin position="871"/>
        <end position="902"/>
    </location>
</feature>
<feature type="compositionally biased region" description="Low complexity" evidence="1">
    <location>
        <begin position="1189"/>
        <end position="1198"/>
    </location>
</feature>
<proteinExistence type="predicted"/>
<name>A0AAD7XD26_9APHY</name>
<feature type="region of interest" description="Disordered" evidence="1">
    <location>
        <begin position="715"/>
        <end position="749"/>
    </location>
</feature>
<feature type="compositionally biased region" description="Low complexity" evidence="1">
    <location>
        <begin position="1258"/>
        <end position="1270"/>
    </location>
</feature>
<dbReference type="InterPro" id="IPR045142">
    <property type="entry name" value="BCAS3-like"/>
</dbReference>
<dbReference type="GO" id="GO:0005737">
    <property type="term" value="C:cytoplasm"/>
    <property type="evidence" value="ECO:0007669"/>
    <property type="project" value="TreeGrafter"/>
</dbReference>
<feature type="region of interest" description="Disordered" evidence="1">
    <location>
        <begin position="1187"/>
        <end position="1212"/>
    </location>
</feature>
<dbReference type="GO" id="GO:0006914">
    <property type="term" value="P:autophagy"/>
    <property type="evidence" value="ECO:0007669"/>
    <property type="project" value="InterPro"/>
</dbReference>
<reference evidence="3" key="1">
    <citation type="submission" date="2022-11" db="EMBL/GenBank/DDBJ databases">
        <title>Genome Sequence of Cubamyces cubensis.</title>
        <authorList>
            <person name="Buettner E."/>
        </authorList>
    </citation>
    <scope>NUCLEOTIDE SEQUENCE</scope>
    <source>
        <strain evidence="3">MPL-01</strain>
    </source>
</reference>
<accession>A0AAD7XD26</accession>
<feature type="domain" description="BCAS3 WD40" evidence="2">
    <location>
        <begin position="740"/>
        <end position="824"/>
    </location>
</feature>
<dbReference type="InterPro" id="IPR048382">
    <property type="entry name" value="BCAS3_WD40"/>
</dbReference>
<dbReference type="SUPFAM" id="SSF50978">
    <property type="entry name" value="WD40 repeat-like"/>
    <property type="match status" value="1"/>
</dbReference>
<evidence type="ECO:0000256" key="1">
    <source>
        <dbReference type="SAM" id="MobiDB-lite"/>
    </source>
</evidence>
<sequence length="1350" mass="143956">MPSRNKRNAPSRRQQLSAQASYSQSQTPDLLSFEPDTVHNPTTYDSQTPAVFELEAPPSDPELGRESTVIRNSRNTESLLADPVDYLQDRYSIAHNAISQPPSGTGRTDLSKLAIVEDSTSDDSSLTRSVGHIRSPVLARSPRSHNHSDREPTTLESFSRTIRHYVPSSIPIPTAAPSPPRVSRPVSFGSFLTPSTAPSDPVRDRTDSNDMPDTWKRRGSDAATADPRGRLPWASQQAFRSPDKDQDMPVFNLDDDVSEYGPQEADRRTTRYPGVGDTEEVLWAGWDVLADGEYAKPRSILMLGYPTGLQLWDCSNLGAVAELLNLSGPQWGAVEFAGVLPDPPPQARGDKDPFQQKRPLIAFSSRTVNGTTDFLVYSLRSHEVVKKLPLIGFTSFAASAQFITLSSSNPPTLHVLSSCTLATLYTIPSTSLVPFAYPTSSGSSYSQPFTATKPNIHDVVSPIDIDVSHAPRAHHAPPHPIYALSNRLLAYVAPISRHPSGTAQAVTSLGTGHAHTSTPVPAPEATNPLKLGLAGMGKGMTQADLGTAAVKIGGSVLSGMKTLGGLAMSAARAGVSAAAGERDQSTAGHGQRGGSGGSRTVQSQRRRSLRMSPPADSALDFPPPPTSPVLPSSGCNIIVIDLQPLLSSSSRRGKRVDGKTEPEPVAQFTFSRPQALSSLKFSADGTTLAVCSKEGHTVRVLQLRPTPRILRQPVEPLALSESEPTNTEGRRASTSTAVSSALTEPDEHLAESTQHVYTLRRGRTSAVVEGMEWAHDKLWFGMSTRKRTIHVFAVDPLGGKPDGSSHVSGKVANSQELVSTSTELSPLVRVRLRPLQGDAPNVPCAFTFVRASDIILPSSLLPPATIHFSASSSPSSVQSGSGLSKPVSPAQRPARPTNYKDLLVFDPTDGTLTLRRIFVERSASSSGDGQVVGSIPIPGGMSISLPGMSTLSRSMGTSPQSTNSGLGVSPRKVSALTQMMERGTDIVGKESVVGTWTLARGRDWPEVKQVVKPAKLRGEASGRVAKSDWLSRAELSTFSASPRILPRLIYLSHQFAFHVLGEDYHALIRSAHLDVPSTKIEVRKPVEVSAFATGDSEAFVQGLSSSHVHGIGGVPSSFDEPLASALSAPLHPLNPSPPVLPMLPNGVPGSSSASRSFIKHAIPIRHVAAGISDGMSEGLGRIRRELGRSRAAQSQSQSPRLNSGSDPVAVPSVPLEFDEEDEMEDFARHAVDPAETDAYTEADVISRSTSMGDAVHEGASAGSGASVSVSTPSTNIEPLPEEHDGEQVWQGWGPEDQQAVEDAERFDDITVGFLDEEQETMRAASVVAAASAAAEADAKKGRKRRGARKH</sequence>
<dbReference type="InterPro" id="IPR036322">
    <property type="entry name" value="WD40_repeat_dom_sf"/>
</dbReference>
<dbReference type="EMBL" id="JAPEVG010000138">
    <property type="protein sequence ID" value="KAJ8481384.1"/>
    <property type="molecule type" value="Genomic_DNA"/>
</dbReference>
<feature type="compositionally biased region" description="Polar residues" evidence="1">
    <location>
        <begin position="39"/>
        <end position="49"/>
    </location>
</feature>
<comment type="caution">
    <text evidence="3">The sequence shown here is derived from an EMBL/GenBank/DDBJ whole genome shotgun (WGS) entry which is preliminary data.</text>
</comment>
<evidence type="ECO:0000313" key="3">
    <source>
        <dbReference type="EMBL" id="KAJ8481384.1"/>
    </source>
</evidence>
<dbReference type="Proteomes" id="UP001215151">
    <property type="component" value="Unassembled WGS sequence"/>
</dbReference>
<feature type="region of interest" description="Disordered" evidence="1">
    <location>
        <begin position="578"/>
        <end position="630"/>
    </location>
</feature>
<feature type="compositionally biased region" description="Basic residues" evidence="1">
    <location>
        <begin position="1340"/>
        <end position="1350"/>
    </location>
</feature>
<feature type="region of interest" description="Disordered" evidence="1">
    <location>
        <begin position="119"/>
        <end position="157"/>
    </location>
</feature>
<feature type="region of interest" description="Disordered" evidence="1">
    <location>
        <begin position="1"/>
        <end position="76"/>
    </location>
</feature>
<feature type="region of interest" description="Disordered" evidence="1">
    <location>
        <begin position="1254"/>
        <end position="1286"/>
    </location>
</feature>
<organism evidence="3 4">
    <name type="scientific">Trametes cubensis</name>
    <dbReference type="NCBI Taxonomy" id="1111947"/>
    <lineage>
        <taxon>Eukaryota</taxon>
        <taxon>Fungi</taxon>
        <taxon>Dikarya</taxon>
        <taxon>Basidiomycota</taxon>
        <taxon>Agaricomycotina</taxon>
        <taxon>Agaricomycetes</taxon>
        <taxon>Polyporales</taxon>
        <taxon>Polyporaceae</taxon>
        <taxon>Trametes</taxon>
    </lineage>
</organism>
<feature type="compositionally biased region" description="Low complexity" evidence="1">
    <location>
        <begin position="871"/>
        <end position="884"/>
    </location>
</feature>
<dbReference type="PANTHER" id="PTHR13268">
    <property type="entry name" value="BREAST CARCINOMA AMPLIFIED SEQUENCE 3"/>
    <property type="match status" value="1"/>
</dbReference>
<feature type="compositionally biased region" description="Low complexity" evidence="1">
    <location>
        <begin position="732"/>
        <end position="743"/>
    </location>
</feature>
<evidence type="ECO:0000313" key="4">
    <source>
        <dbReference type="Proteomes" id="UP001215151"/>
    </source>
</evidence>
<gene>
    <name evidence="3" type="ORF">ONZ51_g6042</name>
</gene>
<dbReference type="GO" id="GO:0042594">
    <property type="term" value="P:response to starvation"/>
    <property type="evidence" value="ECO:0007669"/>
    <property type="project" value="TreeGrafter"/>
</dbReference>
<protein>
    <recommendedName>
        <fullName evidence="2">BCAS3 WD40 domain-containing protein</fullName>
    </recommendedName>
</protein>
<feature type="compositionally biased region" description="Basic and acidic residues" evidence="1">
    <location>
        <begin position="201"/>
        <end position="220"/>
    </location>
</feature>
<feature type="compositionally biased region" description="Low complexity" evidence="1">
    <location>
        <begin position="11"/>
        <end position="26"/>
    </location>
</feature>
<dbReference type="Pfam" id="PF21034">
    <property type="entry name" value="BCAS3_WD40"/>
    <property type="match status" value="1"/>
</dbReference>
<feature type="region of interest" description="Disordered" evidence="1">
    <location>
        <begin position="1331"/>
        <end position="1350"/>
    </location>
</feature>
<feature type="compositionally biased region" description="Basic residues" evidence="1">
    <location>
        <begin position="1"/>
        <end position="10"/>
    </location>
</feature>
<dbReference type="PANTHER" id="PTHR13268:SF0">
    <property type="entry name" value="BCAS3 MICROTUBULE ASSOCIATED CELL MIGRATION FACTOR"/>
    <property type="match status" value="1"/>
</dbReference>
<evidence type="ECO:0000259" key="2">
    <source>
        <dbReference type="Pfam" id="PF21034"/>
    </source>
</evidence>